<dbReference type="AlphaFoldDB" id="A0A4C1SHM0"/>
<keyword evidence="2" id="KW-1185">Reference proteome</keyword>
<protein>
    <submittedName>
        <fullName evidence="1">Uncharacterized protein</fullName>
    </submittedName>
</protein>
<accession>A0A4C1SHM0</accession>
<dbReference type="EMBL" id="BGZK01003455">
    <property type="protein sequence ID" value="GBP01495.1"/>
    <property type="molecule type" value="Genomic_DNA"/>
</dbReference>
<evidence type="ECO:0000313" key="1">
    <source>
        <dbReference type="EMBL" id="GBP01495.1"/>
    </source>
</evidence>
<name>A0A4C1SHM0_EUMVA</name>
<comment type="caution">
    <text evidence="1">The sequence shown here is derived from an EMBL/GenBank/DDBJ whole genome shotgun (WGS) entry which is preliminary data.</text>
</comment>
<gene>
    <name evidence="1" type="ORF">EVAR_70704_1</name>
</gene>
<dbReference type="Proteomes" id="UP000299102">
    <property type="component" value="Unassembled WGS sequence"/>
</dbReference>
<reference evidence="1 2" key="1">
    <citation type="journal article" date="2019" name="Commun. Biol.">
        <title>The bagworm genome reveals a unique fibroin gene that provides high tensile strength.</title>
        <authorList>
            <person name="Kono N."/>
            <person name="Nakamura H."/>
            <person name="Ohtoshi R."/>
            <person name="Tomita M."/>
            <person name="Numata K."/>
            <person name="Arakawa K."/>
        </authorList>
    </citation>
    <scope>NUCLEOTIDE SEQUENCE [LARGE SCALE GENOMIC DNA]</scope>
</reference>
<evidence type="ECO:0000313" key="2">
    <source>
        <dbReference type="Proteomes" id="UP000299102"/>
    </source>
</evidence>
<organism evidence="1 2">
    <name type="scientific">Eumeta variegata</name>
    <name type="common">Bagworm moth</name>
    <name type="synonym">Eumeta japonica</name>
    <dbReference type="NCBI Taxonomy" id="151549"/>
    <lineage>
        <taxon>Eukaryota</taxon>
        <taxon>Metazoa</taxon>
        <taxon>Ecdysozoa</taxon>
        <taxon>Arthropoda</taxon>
        <taxon>Hexapoda</taxon>
        <taxon>Insecta</taxon>
        <taxon>Pterygota</taxon>
        <taxon>Neoptera</taxon>
        <taxon>Endopterygota</taxon>
        <taxon>Lepidoptera</taxon>
        <taxon>Glossata</taxon>
        <taxon>Ditrysia</taxon>
        <taxon>Tineoidea</taxon>
        <taxon>Psychidae</taxon>
        <taxon>Oiketicinae</taxon>
        <taxon>Eumeta</taxon>
    </lineage>
</organism>
<proteinExistence type="predicted"/>
<sequence>MLKGSAVSSGRVMPFIGDVIIAVGSMPAYSFEGNACMCSNSFRISPVFLEKTRCDVYSTQGFNGSLAVRYAQIIIVKYPVKRLTLCSSLNGRYFCRMCFMIKYQGEFHTRWAILAFLIQML</sequence>